<dbReference type="InterPro" id="IPR003593">
    <property type="entry name" value="AAA+_ATPase"/>
</dbReference>
<dbReference type="FunFam" id="3.40.50.300:FF:000134">
    <property type="entry name" value="Iron-enterobactin ABC transporter ATP-binding protein"/>
    <property type="match status" value="1"/>
</dbReference>
<sequence>MLAAQAIHFARRGTPILSDVTVTVTPGKVTALIGPNGAGKSTLLHILSGALPPDRGSVHLHGSQLADLPRMALARLRAVLPQTTSVSFPFTVLQVVLMGRSAHAGLTTRTEDRAIAQDAMRMTGAEALADRAFTSLSGGEQQRVQLARVIAQISGAPSSGARFLLLDEPTNHLDLSHQLKILGVARSLARGGAGVFAVLHDPNLAAMFADQVIILSKGRIVAQGRTDDVLRADIIEAALGVRVIVQRHPAFDVPHIVPVA</sequence>
<protein>
    <submittedName>
        <fullName evidence="8">Heme ABC transporter ATP-binding protein</fullName>
    </submittedName>
</protein>
<evidence type="ECO:0000256" key="1">
    <source>
        <dbReference type="ARBA" id="ARBA00005417"/>
    </source>
</evidence>
<proteinExistence type="inferred from homology"/>
<dbReference type="SUPFAM" id="SSF52540">
    <property type="entry name" value="P-loop containing nucleoside triphosphate hydrolases"/>
    <property type="match status" value="1"/>
</dbReference>
<keyword evidence="2" id="KW-0813">Transport</keyword>
<dbReference type="Gene3D" id="3.40.50.300">
    <property type="entry name" value="P-loop containing nucleotide triphosphate hydrolases"/>
    <property type="match status" value="1"/>
</dbReference>
<gene>
    <name evidence="8" type="ORF">ASILVAE211_06585</name>
</gene>
<keyword evidence="4 8" id="KW-0067">ATP-binding</keyword>
<comment type="similarity">
    <text evidence="1">Belongs to the ABC transporter superfamily.</text>
</comment>
<evidence type="ECO:0000259" key="7">
    <source>
        <dbReference type="PROSITE" id="PS50893"/>
    </source>
</evidence>
<accession>A0A963YPN9</accession>
<dbReference type="RefSeq" id="WP_227320504.1">
    <property type="nucleotide sequence ID" value="NZ_JAESVB010000002.1"/>
</dbReference>
<dbReference type="SMART" id="SM00382">
    <property type="entry name" value="AAA"/>
    <property type="match status" value="1"/>
</dbReference>
<dbReference type="InterPro" id="IPR027417">
    <property type="entry name" value="P-loop_NTPase"/>
</dbReference>
<dbReference type="InterPro" id="IPR017871">
    <property type="entry name" value="ABC_transporter-like_CS"/>
</dbReference>
<evidence type="ECO:0000256" key="4">
    <source>
        <dbReference type="ARBA" id="ARBA00022840"/>
    </source>
</evidence>
<dbReference type="GO" id="GO:0005524">
    <property type="term" value="F:ATP binding"/>
    <property type="evidence" value="ECO:0007669"/>
    <property type="project" value="UniProtKB-KW"/>
</dbReference>
<dbReference type="AlphaFoldDB" id="A0A963YPN9"/>
<dbReference type="PANTHER" id="PTHR42794:SF1">
    <property type="entry name" value="HEMIN IMPORT ATP-BINDING PROTEIN HMUV"/>
    <property type="match status" value="1"/>
</dbReference>
<name>A0A963YPN9_9PROT</name>
<evidence type="ECO:0000256" key="2">
    <source>
        <dbReference type="ARBA" id="ARBA00022448"/>
    </source>
</evidence>
<keyword evidence="3" id="KW-0547">Nucleotide-binding</keyword>
<dbReference type="EMBL" id="JAESVB010000002">
    <property type="protein sequence ID" value="MCB8874843.1"/>
    <property type="molecule type" value="Genomic_DNA"/>
</dbReference>
<dbReference type="PROSITE" id="PS50893">
    <property type="entry name" value="ABC_TRANSPORTER_2"/>
    <property type="match status" value="1"/>
</dbReference>
<dbReference type="NCBIfam" id="NF010068">
    <property type="entry name" value="PRK13548.1"/>
    <property type="match status" value="1"/>
</dbReference>
<dbReference type="Pfam" id="PF00005">
    <property type="entry name" value="ABC_tran"/>
    <property type="match status" value="1"/>
</dbReference>
<comment type="caution">
    <text evidence="8">The sequence shown here is derived from an EMBL/GenBank/DDBJ whole genome shotgun (WGS) entry which is preliminary data.</text>
</comment>
<organism evidence="8 9">
    <name type="scientific">Acidisoma silvae</name>
    <dbReference type="NCBI Taxonomy" id="2802396"/>
    <lineage>
        <taxon>Bacteria</taxon>
        <taxon>Pseudomonadati</taxon>
        <taxon>Pseudomonadota</taxon>
        <taxon>Alphaproteobacteria</taxon>
        <taxon>Acetobacterales</taxon>
        <taxon>Acidocellaceae</taxon>
        <taxon>Acidisoma</taxon>
    </lineage>
</organism>
<reference evidence="8" key="2">
    <citation type="submission" date="2021-01" db="EMBL/GenBank/DDBJ databases">
        <authorList>
            <person name="Mieszkin S."/>
            <person name="Pouder E."/>
            <person name="Alain K."/>
        </authorList>
    </citation>
    <scope>NUCLEOTIDE SEQUENCE</scope>
    <source>
        <strain evidence="8">HW T2.11</strain>
    </source>
</reference>
<feature type="domain" description="ABC transporter" evidence="7">
    <location>
        <begin position="2"/>
        <end position="242"/>
    </location>
</feature>
<dbReference type="Proteomes" id="UP000708298">
    <property type="component" value="Unassembled WGS sequence"/>
</dbReference>
<keyword evidence="5" id="KW-1278">Translocase</keyword>
<dbReference type="PANTHER" id="PTHR42794">
    <property type="entry name" value="HEMIN IMPORT ATP-BINDING PROTEIN HMUV"/>
    <property type="match status" value="1"/>
</dbReference>
<dbReference type="CDD" id="cd03214">
    <property type="entry name" value="ABC_Iron-Siderophores_B12_Hemin"/>
    <property type="match status" value="1"/>
</dbReference>
<evidence type="ECO:0000256" key="3">
    <source>
        <dbReference type="ARBA" id="ARBA00022741"/>
    </source>
</evidence>
<evidence type="ECO:0000256" key="6">
    <source>
        <dbReference type="ARBA" id="ARBA00037066"/>
    </source>
</evidence>
<keyword evidence="9" id="KW-1185">Reference proteome</keyword>
<dbReference type="GO" id="GO:0016887">
    <property type="term" value="F:ATP hydrolysis activity"/>
    <property type="evidence" value="ECO:0007669"/>
    <property type="project" value="InterPro"/>
</dbReference>
<evidence type="ECO:0000256" key="5">
    <source>
        <dbReference type="ARBA" id="ARBA00022967"/>
    </source>
</evidence>
<comment type="function">
    <text evidence="6">Part of the ABC transporter complex HmuTUV involved in hemin import. Responsible for energy coupling to the transport system.</text>
</comment>
<reference evidence="8" key="1">
    <citation type="journal article" date="2021" name="Microorganisms">
        <title>Acidisoma silvae sp. nov. and Acidisomacellulosilytica sp. nov., Two Acidophilic Bacteria Isolated from Decaying Wood, Hydrolyzing Cellulose and Producing Poly-3-hydroxybutyrate.</title>
        <authorList>
            <person name="Mieszkin S."/>
            <person name="Pouder E."/>
            <person name="Uroz S."/>
            <person name="Simon-Colin C."/>
            <person name="Alain K."/>
        </authorList>
    </citation>
    <scope>NUCLEOTIDE SEQUENCE</scope>
    <source>
        <strain evidence="8">HW T2.11</strain>
    </source>
</reference>
<evidence type="ECO:0000313" key="9">
    <source>
        <dbReference type="Proteomes" id="UP000708298"/>
    </source>
</evidence>
<dbReference type="InterPro" id="IPR003439">
    <property type="entry name" value="ABC_transporter-like_ATP-bd"/>
</dbReference>
<evidence type="ECO:0000313" key="8">
    <source>
        <dbReference type="EMBL" id="MCB8874843.1"/>
    </source>
</evidence>
<dbReference type="PROSITE" id="PS00211">
    <property type="entry name" value="ABC_TRANSPORTER_1"/>
    <property type="match status" value="1"/>
</dbReference>